<organism evidence="2 3">
    <name type="scientific">Phrynocephalus forsythii</name>
    <dbReference type="NCBI Taxonomy" id="171643"/>
    <lineage>
        <taxon>Eukaryota</taxon>
        <taxon>Metazoa</taxon>
        <taxon>Chordata</taxon>
        <taxon>Craniata</taxon>
        <taxon>Vertebrata</taxon>
        <taxon>Euteleostomi</taxon>
        <taxon>Lepidosauria</taxon>
        <taxon>Squamata</taxon>
        <taxon>Bifurcata</taxon>
        <taxon>Unidentata</taxon>
        <taxon>Episquamata</taxon>
        <taxon>Toxicofera</taxon>
        <taxon>Iguania</taxon>
        <taxon>Acrodonta</taxon>
        <taxon>Agamidae</taxon>
        <taxon>Agaminae</taxon>
        <taxon>Phrynocephalus</taxon>
    </lineage>
</organism>
<evidence type="ECO:0000256" key="1">
    <source>
        <dbReference type="SAM" id="Phobius"/>
    </source>
</evidence>
<proteinExistence type="predicted"/>
<keyword evidence="1" id="KW-0472">Membrane</keyword>
<evidence type="ECO:0000313" key="3">
    <source>
        <dbReference type="Proteomes" id="UP001142489"/>
    </source>
</evidence>
<accession>A0A9Q1B5M0</accession>
<protein>
    <submittedName>
        <fullName evidence="2">Uncharacterized protein</fullName>
    </submittedName>
</protein>
<feature type="transmembrane region" description="Helical" evidence="1">
    <location>
        <begin position="39"/>
        <end position="60"/>
    </location>
</feature>
<feature type="transmembrane region" description="Helical" evidence="1">
    <location>
        <begin position="72"/>
        <end position="91"/>
    </location>
</feature>
<sequence length="213" mass="22032">MSGWPDEVAGVLSNLLLCAVCLASAVQTFQINRGAAAGFLLQALISMVEAGTLLATHLGLGAEWAKSPAQDVAWVSTVAGLPLLVFGFHWLHGDCSTANTLLAGALLLTGGWGSFTEEGKVLVAHSVSAVASITILIVSVFTGNPWGIVGSLLVGFSGLLTGTKGPWPLLPALRKRGILPCITAVANFALQRALQKQQRELEQGCGELFAAAS</sequence>
<name>A0A9Q1B5M0_9SAUR</name>
<dbReference type="EMBL" id="JAPFRF010000003">
    <property type="protein sequence ID" value="KAJ7338240.1"/>
    <property type="molecule type" value="Genomic_DNA"/>
</dbReference>
<keyword evidence="1" id="KW-0812">Transmembrane</keyword>
<gene>
    <name evidence="2" type="ORF">JRQ81_010959</name>
</gene>
<dbReference type="OrthoDB" id="9807390at2759"/>
<feature type="transmembrane region" description="Helical" evidence="1">
    <location>
        <begin position="97"/>
        <end position="115"/>
    </location>
</feature>
<keyword evidence="3" id="KW-1185">Reference proteome</keyword>
<comment type="caution">
    <text evidence="2">The sequence shown here is derived from an EMBL/GenBank/DDBJ whole genome shotgun (WGS) entry which is preliminary data.</text>
</comment>
<feature type="transmembrane region" description="Helical" evidence="1">
    <location>
        <begin position="148"/>
        <end position="167"/>
    </location>
</feature>
<evidence type="ECO:0000313" key="2">
    <source>
        <dbReference type="EMBL" id="KAJ7338240.1"/>
    </source>
</evidence>
<dbReference type="Proteomes" id="UP001142489">
    <property type="component" value="Unassembled WGS sequence"/>
</dbReference>
<reference evidence="2" key="1">
    <citation type="journal article" date="2023" name="DNA Res.">
        <title>Chromosome-level genome assembly of Phrynocephalus forsythii using third-generation DNA sequencing and Hi-C analysis.</title>
        <authorList>
            <person name="Qi Y."/>
            <person name="Zhao W."/>
            <person name="Zhao Y."/>
            <person name="Niu C."/>
            <person name="Cao S."/>
            <person name="Zhang Y."/>
        </authorList>
    </citation>
    <scope>NUCLEOTIDE SEQUENCE</scope>
    <source>
        <tissue evidence="2">Muscle</tissue>
    </source>
</reference>
<dbReference type="AlphaFoldDB" id="A0A9Q1B5M0"/>
<keyword evidence="1" id="KW-1133">Transmembrane helix</keyword>
<feature type="transmembrane region" description="Helical" evidence="1">
    <location>
        <begin position="122"/>
        <end position="142"/>
    </location>
</feature>